<dbReference type="Proteomes" id="UP000000383">
    <property type="component" value="Chromosome"/>
</dbReference>
<evidence type="ECO:0000256" key="1">
    <source>
        <dbReference type="ARBA" id="ARBA00000085"/>
    </source>
</evidence>
<dbReference type="eggNOG" id="COG4252">
    <property type="taxonomic scope" value="Bacteria"/>
</dbReference>
<dbReference type="KEGG" id="meh:M301_1549"/>
<keyword evidence="4" id="KW-0597">Phosphoprotein</keyword>
<keyword evidence="7" id="KW-0812">Transmembrane</keyword>
<dbReference type="CDD" id="cd00075">
    <property type="entry name" value="HATPase"/>
    <property type="match status" value="1"/>
</dbReference>
<keyword evidence="10" id="KW-1185">Reference proteome</keyword>
<dbReference type="SUPFAM" id="SSF47384">
    <property type="entry name" value="Homodimeric domain of signal transducing histidine kinase"/>
    <property type="match status" value="1"/>
</dbReference>
<reference evidence="10" key="1">
    <citation type="submission" date="2010-05" db="EMBL/GenBank/DDBJ databases">
        <title>Complete sequence of Methylotenera sp. 301.</title>
        <authorList>
            <person name="Lucas S."/>
            <person name="Copeland A."/>
            <person name="Lapidus A."/>
            <person name="Cheng J.-F."/>
            <person name="Bruce D."/>
            <person name="Goodwin L."/>
            <person name="Pitluck S."/>
            <person name="Clum A."/>
            <person name="Land M."/>
            <person name="Hauser L."/>
            <person name="Kyrpides N."/>
            <person name="Ivanova N."/>
            <person name="Chistoservova L."/>
            <person name="Kalyuzhnaya M."/>
            <person name="Woyke T."/>
        </authorList>
    </citation>
    <scope>NUCLEOTIDE SEQUENCE [LARGE SCALE GENOMIC DNA]</scope>
    <source>
        <strain evidence="10">301</strain>
    </source>
</reference>
<dbReference type="InterPro" id="IPR036097">
    <property type="entry name" value="HisK_dim/P_sf"/>
</dbReference>
<dbReference type="Pfam" id="PF05226">
    <property type="entry name" value="CHASE2"/>
    <property type="match status" value="1"/>
</dbReference>
<dbReference type="PANTHER" id="PTHR43547:SF2">
    <property type="entry name" value="HYBRID SIGNAL TRANSDUCTION HISTIDINE KINASE C"/>
    <property type="match status" value="1"/>
</dbReference>
<feature type="transmembrane region" description="Helical" evidence="7">
    <location>
        <begin position="304"/>
        <end position="325"/>
    </location>
</feature>
<dbReference type="GO" id="GO:0000155">
    <property type="term" value="F:phosphorelay sensor kinase activity"/>
    <property type="evidence" value="ECO:0007669"/>
    <property type="project" value="InterPro"/>
</dbReference>
<dbReference type="CDD" id="cd00082">
    <property type="entry name" value="HisKA"/>
    <property type="match status" value="1"/>
</dbReference>
<dbReference type="SUPFAM" id="SSF55874">
    <property type="entry name" value="ATPase domain of HSP90 chaperone/DNA topoisomerase II/histidine kinase"/>
    <property type="match status" value="1"/>
</dbReference>
<dbReference type="STRING" id="666681.M301_1549"/>
<feature type="transmembrane region" description="Helical" evidence="7">
    <location>
        <begin position="356"/>
        <end position="374"/>
    </location>
</feature>
<dbReference type="OrthoDB" id="9802500at2"/>
<dbReference type="HOGENOM" id="CLU_016084_0_0_4"/>
<dbReference type="SMART" id="SM01080">
    <property type="entry name" value="CHASE2"/>
    <property type="match status" value="1"/>
</dbReference>
<dbReference type="PRINTS" id="PR00344">
    <property type="entry name" value="BCTRLSENSOR"/>
</dbReference>
<comment type="subcellular location">
    <subcellularLocation>
        <location evidence="2">Cell inner membrane</location>
        <topology evidence="2">Multi-pass membrane protein</topology>
    </subcellularLocation>
</comment>
<dbReference type="PROSITE" id="PS50109">
    <property type="entry name" value="HIS_KIN"/>
    <property type="match status" value="1"/>
</dbReference>
<evidence type="ECO:0000256" key="5">
    <source>
        <dbReference type="ARBA" id="ARBA00022679"/>
    </source>
</evidence>
<keyword evidence="5" id="KW-0808">Transferase</keyword>
<evidence type="ECO:0000256" key="7">
    <source>
        <dbReference type="SAM" id="Phobius"/>
    </source>
</evidence>
<gene>
    <name evidence="9" type="ordered locus">M301_1549</name>
</gene>
<dbReference type="SMART" id="SM00387">
    <property type="entry name" value="HATPase_c"/>
    <property type="match status" value="1"/>
</dbReference>
<evidence type="ECO:0000256" key="6">
    <source>
        <dbReference type="ARBA" id="ARBA00022777"/>
    </source>
</evidence>
<dbReference type="InterPro" id="IPR003594">
    <property type="entry name" value="HATPase_dom"/>
</dbReference>
<accession>D7DIP4</accession>
<dbReference type="GO" id="GO:0005886">
    <property type="term" value="C:plasma membrane"/>
    <property type="evidence" value="ECO:0007669"/>
    <property type="project" value="UniProtKB-SubCell"/>
</dbReference>
<dbReference type="FunFam" id="3.30.565.10:FF:000006">
    <property type="entry name" value="Sensor histidine kinase WalK"/>
    <property type="match status" value="1"/>
</dbReference>
<dbReference type="Pfam" id="PF02518">
    <property type="entry name" value="HATPase_c"/>
    <property type="match status" value="1"/>
</dbReference>
<evidence type="ECO:0000256" key="4">
    <source>
        <dbReference type="ARBA" id="ARBA00022553"/>
    </source>
</evidence>
<dbReference type="eggNOG" id="COG2205">
    <property type="taxonomic scope" value="Bacteria"/>
</dbReference>
<dbReference type="EC" id="2.7.13.3" evidence="3"/>
<dbReference type="PANTHER" id="PTHR43547">
    <property type="entry name" value="TWO-COMPONENT HISTIDINE KINASE"/>
    <property type="match status" value="1"/>
</dbReference>
<dbReference type="InterPro" id="IPR036890">
    <property type="entry name" value="HATPase_C_sf"/>
</dbReference>
<name>D7DIP4_METV0</name>
<dbReference type="EMBL" id="CP002056">
    <property type="protein sequence ID" value="ADI29929.1"/>
    <property type="molecule type" value="Genomic_DNA"/>
</dbReference>
<feature type="domain" description="Histidine kinase" evidence="8">
    <location>
        <begin position="443"/>
        <end position="651"/>
    </location>
</feature>
<evidence type="ECO:0000256" key="2">
    <source>
        <dbReference type="ARBA" id="ARBA00004429"/>
    </source>
</evidence>
<dbReference type="InterPro" id="IPR003661">
    <property type="entry name" value="HisK_dim/P_dom"/>
</dbReference>
<reference evidence="9 10" key="2">
    <citation type="journal article" date="2011" name="J. Bacteriol.">
        <title>Genomes of three methylotrophs from a single niche uncover genetic and metabolic divergence of Methylophilaceae.</title>
        <authorList>
            <person name="Lapidus A."/>
            <person name="Clum A."/>
            <person name="Labutti K."/>
            <person name="Kaluzhnaya M.G."/>
            <person name="Lim S."/>
            <person name="Beck D.A."/>
            <person name="Glavina Del Rio T."/>
            <person name="Nolan M."/>
            <person name="Mavromatis K."/>
            <person name="Huntemann M."/>
            <person name="Lucas S."/>
            <person name="Lidstrom M.E."/>
            <person name="Ivanova N."/>
            <person name="Chistoserdova L."/>
        </authorList>
    </citation>
    <scope>NUCLEOTIDE SEQUENCE [LARGE SCALE GENOMIC DNA]</scope>
    <source>
        <strain evidence="9 10">301</strain>
    </source>
</reference>
<evidence type="ECO:0000313" key="10">
    <source>
        <dbReference type="Proteomes" id="UP000000383"/>
    </source>
</evidence>
<evidence type="ECO:0000256" key="3">
    <source>
        <dbReference type="ARBA" id="ARBA00012438"/>
    </source>
</evidence>
<feature type="transmembrane region" description="Helical" evidence="7">
    <location>
        <begin position="332"/>
        <end position="350"/>
    </location>
</feature>
<dbReference type="InterPro" id="IPR007890">
    <property type="entry name" value="CHASE2"/>
</dbReference>
<keyword evidence="6 9" id="KW-0418">Kinase</keyword>
<organism evidence="9 10">
    <name type="scientific">Methylotenera versatilis (strain 301)</name>
    <dbReference type="NCBI Taxonomy" id="666681"/>
    <lineage>
        <taxon>Bacteria</taxon>
        <taxon>Pseudomonadati</taxon>
        <taxon>Pseudomonadota</taxon>
        <taxon>Betaproteobacteria</taxon>
        <taxon>Nitrosomonadales</taxon>
        <taxon>Methylophilaceae</taxon>
        <taxon>Methylotenera</taxon>
    </lineage>
</organism>
<dbReference type="RefSeq" id="WP_013148241.1">
    <property type="nucleotide sequence ID" value="NC_014207.1"/>
</dbReference>
<dbReference type="InterPro" id="IPR004358">
    <property type="entry name" value="Sig_transdc_His_kin-like_C"/>
</dbReference>
<comment type="catalytic activity">
    <reaction evidence="1">
        <text>ATP + protein L-histidine = ADP + protein N-phospho-L-histidine.</text>
        <dbReference type="EC" id="2.7.13.3"/>
    </reaction>
</comment>
<dbReference type="AlphaFoldDB" id="D7DIP4"/>
<evidence type="ECO:0000313" key="9">
    <source>
        <dbReference type="EMBL" id="ADI29929.1"/>
    </source>
</evidence>
<feature type="transmembrane region" description="Helical" evidence="7">
    <location>
        <begin position="12"/>
        <end position="32"/>
    </location>
</feature>
<evidence type="ECO:0000259" key="8">
    <source>
        <dbReference type="PROSITE" id="PS50109"/>
    </source>
</evidence>
<dbReference type="InterPro" id="IPR005467">
    <property type="entry name" value="His_kinase_dom"/>
</dbReference>
<dbReference type="Gene3D" id="1.10.287.130">
    <property type="match status" value="1"/>
</dbReference>
<sequence length="654" mass="72425">MLFKFNQLSDRFFTAIILTLIASVLAYSGLLVRFDNLHYDLGRYLTFKPAPADIVIVAIDETSLKSIGRWPWSRNVHADLVNKLKLEQARVIGLDIIFSEPELTNNKADMALAQAIEKAGNVVLPVLFEEPYKGSPIKQSVPLESFALHAAALGRVHVPLDADGIARSIYLWEGLGSASLQHFSQAVLQAATELPSNINLFPSGELPTKVSSNKSNDLISLDERRVKFLGPPGHFRRISYINVLTGEFPPHFFKDKIVLVGATAVGMGDVLPTPVSAKMQPMPGVEFHANTIAAMRNSALIINVPIWLTCLISVMLALVPLLFLPKLSPLKSLLSIVGYYFVVMVIAIAMPSLFNIWVPPASALIAILLAYPIWSWRKLESAQVYLDNALKNLHDDLALLGVDKKELEYENDQDSMRSRISNVRLASKHLRDLHSVRRDTLSFISHDLRAPLGAAIMLLNEDDGHQKNLPRITNMLNKSLSMADNFLQSSRAEMADVSKFQDLDLVSLVQQALDDVYAVAHSKKIILNTHLPDDNLWLKGDFGLLQRAVTNVLLNAVKYSPVESMIYVELEEKNNEAILSITDAGPGIEPERIAKLFKRFSRAEGEHQAAEGTGLGLYFVDVTIQKHGGSVFVRSELGHGATFILTLPLELQKN</sequence>
<dbReference type="Gene3D" id="3.30.565.10">
    <property type="entry name" value="Histidine kinase-like ATPase, C-terminal domain"/>
    <property type="match status" value="1"/>
</dbReference>
<keyword evidence="7" id="KW-0472">Membrane</keyword>
<keyword evidence="7" id="KW-1133">Transmembrane helix</keyword>
<protein>
    <recommendedName>
        <fullName evidence="3">histidine kinase</fullName>
        <ecNumber evidence="3">2.7.13.3</ecNumber>
    </recommendedName>
</protein>
<proteinExistence type="predicted"/>